<reference evidence="2" key="1">
    <citation type="submission" date="2023-06" db="EMBL/GenBank/DDBJ databases">
        <title>Genomic Diversity of Vibrio spp. and Metagenomic Analysis of Pathogens in Florida Gulf Coastal Waters Following Hurricane Ian.</title>
        <authorList>
            <person name="Brumfield K.D."/>
        </authorList>
    </citation>
    <scope>NUCLEOTIDE SEQUENCE</scope>
    <source>
        <strain evidence="2">WBS2B-138</strain>
    </source>
</reference>
<dbReference type="Proteomes" id="UP001253193">
    <property type="component" value="Unassembled WGS sequence"/>
</dbReference>
<evidence type="ECO:0000313" key="2">
    <source>
        <dbReference type="EMBL" id="MDS1821570.1"/>
    </source>
</evidence>
<dbReference type="RefSeq" id="WP_311020479.1">
    <property type="nucleotide sequence ID" value="NZ_JAUHGG010000003.1"/>
</dbReference>
<dbReference type="EMBL" id="JAUHGG010000003">
    <property type="protein sequence ID" value="MDS1821570.1"/>
    <property type="molecule type" value="Genomic_DNA"/>
</dbReference>
<name>A0AAW8Q0H3_VIBPH</name>
<organism evidence="2 3">
    <name type="scientific">Vibrio parahaemolyticus</name>
    <dbReference type="NCBI Taxonomy" id="670"/>
    <lineage>
        <taxon>Bacteria</taxon>
        <taxon>Pseudomonadati</taxon>
        <taxon>Pseudomonadota</taxon>
        <taxon>Gammaproteobacteria</taxon>
        <taxon>Vibrionales</taxon>
        <taxon>Vibrionaceae</taxon>
        <taxon>Vibrio</taxon>
    </lineage>
</organism>
<accession>A0AAW8Q0H3</accession>
<protein>
    <recommendedName>
        <fullName evidence="4">Lipoprotein</fullName>
    </recommendedName>
</protein>
<evidence type="ECO:0000313" key="3">
    <source>
        <dbReference type="Proteomes" id="UP001253193"/>
    </source>
</evidence>
<dbReference type="AlphaFoldDB" id="A0AAW8Q0H3"/>
<gene>
    <name evidence="2" type="ORF">QX249_12930</name>
</gene>
<evidence type="ECO:0000256" key="1">
    <source>
        <dbReference type="SAM" id="SignalP"/>
    </source>
</evidence>
<feature type="signal peptide" evidence="1">
    <location>
        <begin position="1"/>
        <end position="22"/>
    </location>
</feature>
<keyword evidence="1" id="KW-0732">Signal</keyword>
<evidence type="ECO:0008006" key="4">
    <source>
        <dbReference type="Google" id="ProtNLM"/>
    </source>
</evidence>
<comment type="caution">
    <text evidence="2">The sequence shown here is derived from an EMBL/GenBank/DDBJ whole genome shotgun (WGS) entry which is preliminary data.</text>
</comment>
<sequence length="116" mass="12255">MRILKKGVIAALVGFICIGASAMDEDKVKHLATSSVIGFTANGIFQDYETALASCVAIGVAKEVYDQIDYRGFSGSDLAADALGCGIGVISSEFLGFQLGYKELGDAKMVTFNLKF</sequence>
<feature type="chain" id="PRO_5043992855" description="Lipoprotein" evidence="1">
    <location>
        <begin position="23"/>
        <end position="116"/>
    </location>
</feature>
<proteinExistence type="predicted"/>